<sequence length="347" mass="38536">MKKSVIFFVICTWLMTVGGLHRAYAESVEAGGDKAGKVMVAKPSNKEPKCIGLVNMSNGMVLPKGKIVTNVKYRYVHKDSLYNGSTKKNGNYGGKYDRVNQSLQLTAKAGLFENFEARIMIPYWDKQVKRKPGNLLKPWDTDTVSGLGDVVVMGRYALMTQRSGDWLNLAFGAGLKLPTGDADHENGLPYSNTHQYIGPAGQLGTRSWDPKFELGATKIFGRSRVDAHLMYTVTGEGAHNSRVGNQFKYDLGYGYALNKYFDVELELNGVDQQRQWYDGSADNSSGGHTIYITPGVHWKISKNSNLSVGVPLVVYRYINGYSSSPEQTSRYGLGEDYQIITRLGFTF</sequence>
<dbReference type="Proteomes" id="UP001385389">
    <property type="component" value="Chromosome"/>
</dbReference>
<dbReference type="InterPro" id="IPR025737">
    <property type="entry name" value="FApF"/>
</dbReference>
<protein>
    <submittedName>
        <fullName evidence="1">Transporter</fullName>
    </submittedName>
</protein>
<proteinExistence type="predicted"/>
<name>A0ABZ2IU88_9BACT</name>
<organism evidence="1 2">
    <name type="scientific">Pseudodesulfovibrio methanolicus</name>
    <dbReference type="NCBI Taxonomy" id="3126690"/>
    <lineage>
        <taxon>Bacteria</taxon>
        <taxon>Pseudomonadati</taxon>
        <taxon>Thermodesulfobacteriota</taxon>
        <taxon>Desulfovibrionia</taxon>
        <taxon>Desulfovibrionales</taxon>
        <taxon>Desulfovibrionaceae</taxon>
    </lineage>
</organism>
<evidence type="ECO:0000313" key="1">
    <source>
        <dbReference type="EMBL" id="WWX22026.1"/>
    </source>
</evidence>
<keyword evidence="2" id="KW-1185">Reference proteome</keyword>
<reference evidence="1 2" key="1">
    <citation type="submission" date="2024-03" db="EMBL/GenBank/DDBJ databases">
        <title>Phenotype and Genome Characterization of a Sulfate-Reducing Bacterium Pseudodesulfovibrio sp. strain 5S69, isolated from Petroleum Reservoir in Tatarstan (Russia).</title>
        <authorList>
            <person name="Bidzhieva S.K."/>
            <person name="Kadnikov V."/>
            <person name="Tourova T.P."/>
            <person name="Samigullina S.R."/>
            <person name="Sokolova D.S."/>
            <person name="Poltaraus A.B."/>
            <person name="Avtukh A.N."/>
            <person name="Tereshina V.M."/>
            <person name="Mardanov A.V."/>
            <person name="Nazina T.N."/>
        </authorList>
    </citation>
    <scope>NUCLEOTIDE SEQUENCE [LARGE SCALE GENOMIC DNA]</scope>
    <source>
        <strain evidence="1 2">5S69</strain>
    </source>
</reference>
<evidence type="ECO:0000313" key="2">
    <source>
        <dbReference type="Proteomes" id="UP001385389"/>
    </source>
</evidence>
<dbReference type="Pfam" id="PF13557">
    <property type="entry name" value="Phenol_MetA_deg"/>
    <property type="match status" value="1"/>
</dbReference>
<gene>
    <name evidence="1" type="ORF">V8V93_16470</name>
</gene>
<dbReference type="EMBL" id="CP146609">
    <property type="protein sequence ID" value="WWX22026.1"/>
    <property type="molecule type" value="Genomic_DNA"/>
</dbReference>
<dbReference type="RefSeq" id="WP_338667705.1">
    <property type="nucleotide sequence ID" value="NZ_CP146609.1"/>
</dbReference>
<accession>A0ABZ2IU88</accession>